<gene>
    <name evidence="2" type="ORF">K7432_014565</name>
</gene>
<reference evidence="2 3" key="1">
    <citation type="submission" date="2023-04" db="EMBL/GenBank/DDBJ databases">
        <title>Genome of Basidiobolus ranarum AG-B5.</title>
        <authorList>
            <person name="Stajich J.E."/>
            <person name="Carter-House D."/>
            <person name="Gryganskyi A."/>
        </authorList>
    </citation>
    <scope>NUCLEOTIDE SEQUENCE [LARGE SCALE GENOMIC DNA]</scope>
    <source>
        <strain evidence="2 3">AG-B5</strain>
    </source>
</reference>
<feature type="signal peptide" evidence="1">
    <location>
        <begin position="1"/>
        <end position="17"/>
    </location>
</feature>
<name>A0ABR2WHF5_9FUNG</name>
<evidence type="ECO:0000313" key="2">
    <source>
        <dbReference type="EMBL" id="KAK9760932.1"/>
    </source>
</evidence>
<organism evidence="2 3">
    <name type="scientific">Basidiobolus ranarum</name>
    <dbReference type="NCBI Taxonomy" id="34480"/>
    <lineage>
        <taxon>Eukaryota</taxon>
        <taxon>Fungi</taxon>
        <taxon>Fungi incertae sedis</taxon>
        <taxon>Zoopagomycota</taxon>
        <taxon>Entomophthoromycotina</taxon>
        <taxon>Basidiobolomycetes</taxon>
        <taxon>Basidiobolales</taxon>
        <taxon>Basidiobolaceae</taxon>
        <taxon>Basidiobolus</taxon>
    </lineage>
</organism>
<protein>
    <submittedName>
        <fullName evidence="2">Uncharacterized protein</fullName>
    </submittedName>
</protein>
<dbReference type="Proteomes" id="UP001479436">
    <property type="component" value="Unassembled WGS sequence"/>
</dbReference>
<comment type="caution">
    <text evidence="2">The sequence shown here is derived from an EMBL/GenBank/DDBJ whole genome shotgun (WGS) entry which is preliminary data.</text>
</comment>
<dbReference type="EMBL" id="JASJQH010001691">
    <property type="protein sequence ID" value="KAK9760932.1"/>
    <property type="molecule type" value="Genomic_DNA"/>
</dbReference>
<sequence>MSRSILLFFLLISLVSAQVSVNVAVPQGVYSIERPQNQLITARESRPTSPAFLLPPTGNPSEQEFEISRNLDGTVSIRNIRSGLYLSSKNVVNSLITLETQPKSWTLAQGVEPSNYVILLPGGPVDGQVLVIDMSLLRIFPPRLALRPFNPENVQRQQFRFERHE</sequence>
<dbReference type="Gene3D" id="2.80.10.50">
    <property type="match status" value="1"/>
</dbReference>
<keyword evidence="1" id="KW-0732">Signal</keyword>
<proteinExistence type="predicted"/>
<evidence type="ECO:0000256" key="1">
    <source>
        <dbReference type="SAM" id="SignalP"/>
    </source>
</evidence>
<accession>A0ABR2WHF5</accession>
<evidence type="ECO:0000313" key="3">
    <source>
        <dbReference type="Proteomes" id="UP001479436"/>
    </source>
</evidence>
<keyword evidence="3" id="KW-1185">Reference proteome</keyword>
<feature type="chain" id="PRO_5046184864" evidence="1">
    <location>
        <begin position="18"/>
        <end position="165"/>
    </location>
</feature>